<name>K3Y2N0_SETIT</name>
<keyword evidence="2" id="KW-1185">Reference proteome</keyword>
<evidence type="ECO:0000313" key="2">
    <source>
        <dbReference type="Proteomes" id="UP000004995"/>
    </source>
</evidence>
<dbReference type="eggNOG" id="ENOG502R61E">
    <property type="taxonomic scope" value="Eukaryota"/>
</dbReference>
<proteinExistence type="predicted"/>
<evidence type="ECO:0000313" key="1">
    <source>
        <dbReference type="EnsemblPlants" id="KQL09135"/>
    </source>
</evidence>
<reference evidence="1" key="2">
    <citation type="submission" date="2018-08" db="UniProtKB">
        <authorList>
            <consortium name="EnsemblPlants"/>
        </authorList>
    </citation>
    <scope>IDENTIFICATION</scope>
    <source>
        <strain evidence="1">Yugu1</strain>
    </source>
</reference>
<dbReference type="EnsemblPlants" id="KQL09135">
    <property type="protein sequence ID" value="KQL09135"/>
    <property type="gene ID" value="SETIT_008455mg"/>
</dbReference>
<dbReference type="HOGENOM" id="CLU_2565286_0_0_1"/>
<dbReference type="InParanoid" id="K3Y2N0"/>
<dbReference type="AlphaFoldDB" id="K3Y2N0"/>
<reference evidence="2" key="1">
    <citation type="journal article" date="2012" name="Nat. Biotechnol.">
        <title>Reference genome sequence of the model plant Setaria.</title>
        <authorList>
            <person name="Bennetzen J.L."/>
            <person name="Schmutz J."/>
            <person name="Wang H."/>
            <person name="Percifield R."/>
            <person name="Hawkins J."/>
            <person name="Pontaroli A.C."/>
            <person name="Estep M."/>
            <person name="Feng L."/>
            <person name="Vaughn J.N."/>
            <person name="Grimwood J."/>
            <person name="Jenkins J."/>
            <person name="Barry K."/>
            <person name="Lindquist E."/>
            <person name="Hellsten U."/>
            <person name="Deshpande S."/>
            <person name="Wang X."/>
            <person name="Wu X."/>
            <person name="Mitros T."/>
            <person name="Triplett J."/>
            <person name="Yang X."/>
            <person name="Ye C.Y."/>
            <person name="Mauro-Herrera M."/>
            <person name="Wang L."/>
            <person name="Li P."/>
            <person name="Sharma M."/>
            <person name="Sharma R."/>
            <person name="Ronald P.C."/>
            <person name="Panaud O."/>
            <person name="Kellogg E.A."/>
            <person name="Brutnell T.P."/>
            <person name="Doust A.N."/>
            <person name="Tuskan G.A."/>
            <person name="Rokhsar D."/>
            <person name="Devos K.M."/>
        </authorList>
    </citation>
    <scope>NUCLEOTIDE SEQUENCE [LARGE SCALE GENOMIC DNA]</scope>
    <source>
        <strain evidence="2">cv. Yugu1</strain>
    </source>
</reference>
<dbReference type="Proteomes" id="UP000004995">
    <property type="component" value="Unassembled WGS sequence"/>
</dbReference>
<sequence>MRPREQAKWQPLSAEAYVQALKIIQLAAQGSDQLPLSACLSNKCRSSQHHLGIGLRLITRAIHGRRCMQSSLPKPQHNRKEK</sequence>
<accession>K3Y2N0</accession>
<protein>
    <submittedName>
        <fullName evidence="1">Uncharacterized protein</fullName>
    </submittedName>
</protein>
<organism evidence="1 2">
    <name type="scientific">Setaria italica</name>
    <name type="common">Foxtail millet</name>
    <name type="synonym">Panicum italicum</name>
    <dbReference type="NCBI Taxonomy" id="4555"/>
    <lineage>
        <taxon>Eukaryota</taxon>
        <taxon>Viridiplantae</taxon>
        <taxon>Streptophyta</taxon>
        <taxon>Embryophyta</taxon>
        <taxon>Tracheophyta</taxon>
        <taxon>Spermatophyta</taxon>
        <taxon>Magnoliopsida</taxon>
        <taxon>Liliopsida</taxon>
        <taxon>Poales</taxon>
        <taxon>Poaceae</taxon>
        <taxon>PACMAD clade</taxon>
        <taxon>Panicoideae</taxon>
        <taxon>Panicodae</taxon>
        <taxon>Paniceae</taxon>
        <taxon>Cenchrinae</taxon>
        <taxon>Setaria</taxon>
    </lineage>
</organism>
<dbReference type="Gramene" id="KQL09135">
    <property type="protein sequence ID" value="KQL09135"/>
    <property type="gene ID" value="SETIT_008455mg"/>
</dbReference>
<dbReference type="EMBL" id="AGNK02002186">
    <property type="status" value="NOT_ANNOTATED_CDS"/>
    <property type="molecule type" value="Genomic_DNA"/>
</dbReference>